<keyword evidence="4 10" id="KW-0812">Transmembrane</keyword>
<evidence type="ECO:0000256" key="3">
    <source>
        <dbReference type="ARBA" id="ARBA00022448"/>
    </source>
</evidence>
<dbReference type="EMBL" id="CP003005">
    <property type="protein sequence ID" value="AEO58436.1"/>
    <property type="molecule type" value="Genomic_DNA"/>
</dbReference>
<evidence type="ECO:0000313" key="12">
    <source>
        <dbReference type="Proteomes" id="UP000007322"/>
    </source>
</evidence>
<evidence type="ECO:0000256" key="1">
    <source>
        <dbReference type="ARBA" id="ARBA00004141"/>
    </source>
</evidence>
<evidence type="ECO:0000256" key="2">
    <source>
        <dbReference type="ARBA" id="ARBA00008807"/>
    </source>
</evidence>
<sequence>MEPLDGTGAAPGASLDRDPEKTKTRTRVHERIGDQIPHEMYYGEFYDRDLRIDAVMVRYSSPYPGVRAVAEIMDDSSTPTETARAYFLAISSYKTPGFLLLLFFMYWLPRRRLAWWEKYNYVLSAALAADVAVGAVVIFFAVQDNPVELDW</sequence>
<dbReference type="GO" id="GO:0016020">
    <property type="term" value="C:membrane"/>
    <property type="evidence" value="ECO:0007669"/>
    <property type="project" value="UniProtKB-SubCell"/>
</dbReference>
<evidence type="ECO:0000256" key="6">
    <source>
        <dbReference type="ARBA" id="ARBA00022927"/>
    </source>
</evidence>
<dbReference type="InParanoid" id="G2QFR8"/>
<keyword evidence="6" id="KW-0653">Protein transport</keyword>
<dbReference type="GO" id="GO:0015031">
    <property type="term" value="P:protein transport"/>
    <property type="evidence" value="ECO:0007669"/>
    <property type="project" value="UniProtKB-KW"/>
</dbReference>
<protein>
    <submittedName>
        <fullName evidence="11">Uncharacterized protein</fullName>
    </submittedName>
</protein>
<dbReference type="OrthoDB" id="9986677at2759"/>
<dbReference type="GeneID" id="11509877"/>
<dbReference type="HOGENOM" id="CLU_1732738_0_0_1"/>
<name>G2QFR8_THET4</name>
<dbReference type="InterPro" id="IPR004813">
    <property type="entry name" value="OPT"/>
</dbReference>
<dbReference type="GO" id="GO:0035673">
    <property type="term" value="F:oligopeptide transmembrane transporter activity"/>
    <property type="evidence" value="ECO:0007669"/>
    <property type="project" value="InterPro"/>
</dbReference>
<evidence type="ECO:0000256" key="8">
    <source>
        <dbReference type="ARBA" id="ARBA00023136"/>
    </source>
</evidence>
<accession>G2QFR8</accession>
<feature type="transmembrane region" description="Helical" evidence="10">
    <location>
        <begin position="85"/>
        <end position="108"/>
    </location>
</feature>
<feature type="region of interest" description="Disordered" evidence="9">
    <location>
        <begin position="1"/>
        <end position="25"/>
    </location>
</feature>
<keyword evidence="5" id="KW-0571">Peptide transport</keyword>
<comment type="similarity">
    <text evidence="2">Belongs to the oligopeptide OPT transporter family.</text>
</comment>
<evidence type="ECO:0000256" key="4">
    <source>
        <dbReference type="ARBA" id="ARBA00022692"/>
    </source>
</evidence>
<evidence type="ECO:0000256" key="9">
    <source>
        <dbReference type="SAM" id="MobiDB-lite"/>
    </source>
</evidence>
<evidence type="ECO:0000256" key="5">
    <source>
        <dbReference type="ARBA" id="ARBA00022856"/>
    </source>
</evidence>
<evidence type="ECO:0000256" key="7">
    <source>
        <dbReference type="ARBA" id="ARBA00022989"/>
    </source>
</evidence>
<dbReference type="Proteomes" id="UP000007322">
    <property type="component" value="Chromosome 4"/>
</dbReference>
<dbReference type="AlphaFoldDB" id="G2QFR8"/>
<dbReference type="PANTHER" id="PTHR22601">
    <property type="entry name" value="ISP4 LIKE PROTEIN"/>
    <property type="match status" value="1"/>
</dbReference>
<feature type="compositionally biased region" description="Basic and acidic residues" evidence="9">
    <location>
        <begin position="15"/>
        <end position="25"/>
    </location>
</feature>
<keyword evidence="12" id="KW-1185">Reference proteome</keyword>
<dbReference type="Pfam" id="PF03169">
    <property type="entry name" value="OPT"/>
    <property type="match status" value="1"/>
</dbReference>
<keyword evidence="7 10" id="KW-1133">Transmembrane helix</keyword>
<proteinExistence type="inferred from homology"/>
<keyword evidence="8 10" id="KW-0472">Membrane</keyword>
<organism evidence="11 12">
    <name type="scientific">Thermothelomyces thermophilus (strain ATCC 42464 / BCRC 31852 / DSM 1799)</name>
    <name type="common">Sporotrichum thermophile</name>
    <dbReference type="NCBI Taxonomy" id="573729"/>
    <lineage>
        <taxon>Eukaryota</taxon>
        <taxon>Fungi</taxon>
        <taxon>Dikarya</taxon>
        <taxon>Ascomycota</taxon>
        <taxon>Pezizomycotina</taxon>
        <taxon>Sordariomycetes</taxon>
        <taxon>Sordariomycetidae</taxon>
        <taxon>Sordariales</taxon>
        <taxon>Chaetomiaceae</taxon>
        <taxon>Thermothelomyces</taxon>
    </lineage>
</organism>
<evidence type="ECO:0000313" key="11">
    <source>
        <dbReference type="EMBL" id="AEO58436.1"/>
    </source>
</evidence>
<dbReference type="VEuPathDB" id="FungiDB:MYCTH_2110752"/>
<dbReference type="InterPro" id="IPR004648">
    <property type="entry name" value="Oligpept_transpt"/>
</dbReference>
<feature type="transmembrane region" description="Helical" evidence="10">
    <location>
        <begin position="120"/>
        <end position="142"/>
    </location>
</feature>
<keyword evidence="3" id="KW-0813">Transport</keyword>
<reference evidence="11 12" key="1">
    <citation type="journal article" date="2011" name="Nat. Biotechnol.">
        <title>Comparative genomic analysis of the thermophilic biomass-degrading fungi Myceliophthora thermophila and Thielavia terrestris.</title>
        <authorList>
            <person name="Berka R.M."/>
            <person name="Grigoriev I.V."/>
            <person name="Otillar R."/>
            <person name="Salamov A."/>
            <person name="Grimwood J."/>
            <person name="Reid I."/>
            <person name="Ishmael N."/>
            <person name="John T."/>
            <person name="Darmond C."/>
            <person name="Moisan M.-C."/>
            <person name="Henrissat B."/>
            <person name="Coutinho P.M."/>
            <person name="Lombard V."/>
            <person name="Natvig D.O."/>
            <person name="Lindquist E."/>
            <person name="Schmutz J."/>
            <person name="Lucas S."/>
            <person name="Harris P."/>
            <person name="Powlowski J."/>
            <person name="Bellemare A."/>
            <person name="Taylor D."/>
            <person name="Butler G."/>
            <person name="de Vries R.P."/>
            <person name="Allijn I.E."/>
            <person name="van den Brink J."/>
            <person name="Ushinsky S."/>
            <person name="Storms R."/>
            <person name="Powell A.J."/>
            <person name="Paulsen I.T."/>
            <person name="Elbourne L.D.H."/>
            <person name="Baker S.E."/>
            <person name="Magnuson J."/>
            <person name="LaBoissiere S."/>
            <person name="Clutterbuck A.J."/>
            <person name="Martinez D."/>
            <person name="Wogulis M."/>
            <person name="de Leon A.L."/>
            <person name="Rey M.W."/>
            <person name="Tsang A."/>
        </authorList>
    </citation>
    <scope>NUCLEOTIDE SEQUENCE [LARGE SCALE GENOMIC DNA]</scope>
    <source>
        <strain evidence="12">ATCC 42464 / BCRC 31852 / DSM 1799</strain>
    </source>
</reference>
<evidence type="ECO:0000256" key="10">
    <source>
        <dbReference type="SAM" id="Phobius"/>
    </source>
</evidence>
<comment type="subcellular location">
    <subcellularLocation>
        <location evidence="1">Membrane</location>
        <topology evidence="1">Multi-pass membrane protein</topology>
    </subcellularLocation>
</comment>
<gene>
    <name evidence="11" type="ORF">MYCTH_2110752</name>
</gene>
<dbReference type="KEGG" id="mtm:MYCTH_2110752"/>
<dbReference type="RefSeq" id="XP_003663681.1">
    <property type="nucleotide sequence ID" value="XM_003663633.1"/>
</dbReference>